<accession>A0ABV9KLX9</accession>
<dbReference type="Pfam" id="PF01425">
    <property type="entry name" value="Amidase"/>
    <property type="match status" value="1"/>
</dbReference>
<gene>
    <name evidence="2" type="ORF">ACFO5X_20735</name>
</gene>
<dbReference type="SUPFAM" id="SSF75304">
    <property type="entry name" value="Amidase signature (AS) enzymes"/>
    <property type="match status" value="1"/>
</dbReference>
<dbReference type="PANTHER" id="PTHR11895:SF76">
    <property type="entry name" value="INDOLEACETAMIDE HYDROLASE"/>
    <property type="match status" value="1"/>
</dbReference>
<sequence length="495" mass="52027">MTSQSHEPADLSAVEARRLIGLKQLSPVELAESCIRRVERVNPAVNALVAHDFDRTMDAARQAEAQVTSGGPLGALHGLPFGVKDQADAAGLPTTFGSRLMADNIATTDSLIVANMRSAGAVLLGKTNMPEFGLGGNTRNEVYGVTANPYDLTKTCAGSSGGSGVALATGMAPLCTGTDTGGSLRNPAAYNGVVGFRTTPGVVPDPKRVLGLIPMSLAGPMARDVADAALMLSVISRPDLGDPFSTLQSGDRFAAPQPADLSSLRIAVTEDFGFAITEGIVRRAFQKRASAIAPLCGTAETASPDCTGADRLFALLRSMVMMNAGFRRFANTPGALGPNTLANIAEARSYSAADYTGALASQTAYMAQWKTFFDSWDYLISPAVSVSPRPWRELYPAVVDGQTLDSYYQWLSLAYASTIAGHPSITIPMGLDETGMPFGLQIIGRRHDDLGVLRVAAALETQFAGNPDLSRPGVDLEALAAARPLSEDENFYGFG</sequence>
<name>A0ABV9KLX9_9RHOB</name>
<dbReference type="Proteomes" id="UP001595973">
    <property type="component" value="Unassembled WGS sequence"/>
</dbReference>
<comment type="caution">
    <text evidence="2">The sequence shown here is derived from an EMBL/GenBank/DDBJ whole genome shotgun (WGS) entry which is preliminary data.</text>
</comment>
<dbReference type="InterPro" id="IPR023631">
    <property type="entry name" value="Amidase_dom"/>
</dbReference>
<keyword evidence="3" id="KW-1185">Reference proteome</keyword>
<dbReference type="PANTHER" id="PTHR11895">
    <property type="entry name" value="TRANSAMIDASE"/>
    <property type="match status" value="1"/>
</dbReference>
<evidence type="ECO:0000313" key="2">
    <source>
        <dbReference type="EMBL" id="MFC4670988.1"/>
    </source>
</evidence>
<organism evidence="2 3">
    <name type="scientific">Seohaeicola nanhaiensis</name>
    <dbReference type="NCBI Taxonomy" id="1387282"/>
    <lineage>
        <taxon>Bacteria</taxon>
        <taxon>Pseudomonadati</taxon>
        <taxon>Pseudomonadota</taxon>
        <taxon>Alphaproteobacteria</taxon>
        <taxon>Rhodobacterales</taxon>
        <taxon>Roseobacteraceae</taxon>
        <taxon>Seohaeicola</taxon>
    </lineage>
</organism>
<feature type="domain" description="Amidase" evidence="1">
    <location>
        <begin position="29"/>
        <end position="452"/>
    </location>
</feature>
<evidence type="ECO:0000259" key="1">
    <source>
        <dbReference type="Pfam" id="PF01425"/>
    </source>
</evidence>
<dbReference type="Gene3D" id="3.90.1300.10">
    <property type="entry name" value="Amidase signature (AS) domain"/>
    <property type="match status" value="1"/>
</dbReference>
<evidence type="ECO:0000313" key="3">
    <source>
        <dbReference type="Proteomes" id="UP001595973"/>
    </source>
</evidence>
<proteinExistence type="predicted"/>
<dbReference type="InterPro" id="IPR036928">
    <property type="entry name" value="AS_sf"/>
</dbReference>
<protein>
    <submittedName>
        <fullName evidence="2">Amidase</fullName>
    </submittedName>
</protein>
<dbReference type="RefSeq" id="WP_380720740.1">
    <property type="nucleotide sequence ID" value="NZ_JBHSGI010000031.1"/>
</dbReference>
<reference evidence="3" key="1">
    <citation type="journal article" date="2019" name="Int. J. Syst. Evol. Microbiol.">
        <title>The Global Catalogue of Microorganisms (GCM) 10K type strain sequencing project: providing services to taxonomists for standard genome sequencing and annotation.</title>
        <authorList>
            <consortium name="The Broad Institute Genomics Platform"/>
            <consortium name="The Broad Institute Genome Sequencing Center for Infectious Disease"/>
            <person name="Wu L."/>
            <person name="Ma J."/>
        </authorList>
    </citation>
    <scope>NUCLEOTIDE SEQUENCE [LARGE SCALE GENOMIC DNA]</scope>
    <source>
        <strain evidence="3">CGMCC 4.7283</strain>
    </source>
</reference>
<dbReference type="InterPro" id="IPR000120">
    <property type="entry name" value="Amidase"/>
</dbReference>
<dbReference type="EMBL" id="JBHSGI010000031">
    <property type="protein sequence ID" value="MFC4670988.1"/>
    <property type="molecule type" value="Genomic_DNA"/>
</dbReference>